<dbReference type="AlphaFoldDB" id="A0A511K7B3"/>
<evidence type="ECO:0000259" key="2">
    <source>
        <dbReference type="Pfam" id="PF25534"/>
    </source>
</evidence>
<feature type="domain" description="DUF7918" evidence="2">
    <location>
        <begin position="29"/>
        <end position="219"/>
    </location>
</feature>
<dbReference type="Pfam" id="PF25534">
    <property type="entry name" value="DUF7918"/>
    <property type="match status" value="1"/>
</dbReference>
<evidence type="ECO:0000256" key="1">
    <source>
        <dbReference type="SAM" id="MobiDB-lite"/>
    </source>
</evidence>
<sequence length="304" mass="33650">MASLPPAGAEFGPDKPLTELSDPLQVWSASVLIDDKPVEVYKVEHKDKKSTCYIEAVEGKEFKVQLTKGSSSATDYAAYLQLDGSDAKAFSIERSESRPAMFNGKRVSPTSIRPYKFAKIALTDDSDIATKDESVIKNLGTISIEIYRTAIRGSSVRRTDYKVDAKQHIVDERSKKATMSHSTSYGEAKYHPASRKRVNFKWIDPRRSPYHTLSFKYRSPVVRATPPPNPLEPASSPATGPSLKKRKTDVITISDDEDGDAAHSHKVAKQKGGVKAEKKAKIKDEPLRMKVKKEGGQTVIDLLD</sequence>
<organism evidence="3 4">
    <name type="scientific">Rhodotorula toruloides</name>
    <name type="common">Yeast</name>
    <name type="synonym">Rhodosporidium toruloides</name>
    <dbReference type="NCBI Taxonomy" id="5286"/>
    <lineage>
        <taxon>Eukaryota</taxon>
        <taxon>Fungi</taxon>
        <taxon>Dikarya</taxon>
        <taxon>Basidiomycota</taxon>
        <taxon>Pucciniomycotina</taxon>
        <taxon>Microbotryomycetes</taxon>
        <taxon>Sporidiobolales</taxon>
        <taxon>Sporidiobolaceae</taxon>
        <taxon>Rhodotorula</taxon>
    </lineage>
</organism>
<accession>A0A511K7B3</accession>
<dbReference type="InterPro" id="IPR057678">
    <property type="entry name" value="DUF7918"/>
</dbReference>
<dbReference type="PANTHER" id="PTHR36223">
    <property type="entry name" value="BETA-LACTAMASE-TYPE TRANSPEPTIDASE FOLD DOMAIN CONTAINING PROTEIN"/>
    <property type="match status" value="1"/>
</dbReference>
<evidence type="ECO:0000313" key="4">
    <source>
        <dbReference type="Proteomes" id="UP000321518"/>
    </source>
</evidence>
<reference evidence="3 4" key="1">
    <citation type="submission" date="2019-07" db="EMBL/GenBank/DDBJ databases">
        <title>Rhodotorula toruloides NBRC10032 genome sequencing.</title>
        <authorList>
            <person name="Shida Y."/>
            <person name="Takaku H."/>
            <person name="Ogasawara W."/>
            <person name="Mori K."/>
        </authorList>
    </citation>
    <scope>NUCLEOTIDE SEQUENCE [LARGE SCALE GENOMIC DNA]</scope>
    <source>
        <strain evidence="3 4">NBRC10032</strain>
    </source>
</reference>
<gene>
    <name evidence="3" type="ORF">Rt10032_c01g0204</name>
</gene>
<proteinExistence type="predicted"/>
<evidence type="ECO:0000313" key="3">
    <source>
        <dbReference type="EMBL" id="GEM06187.1"/>
    </source>
</evidence>
<comment type="caution">
    <text evidence="3">The sequence shown here is derived from an EMBL/GenBank/DDBJ whole genome shotgun (WGS) entry which is preliminary data.</text>
</comment>
<dbReference type="OrthoDB" id="2538451at2759"/>
<feature type="region of interest" description="Disordered" evidence="1">
    <location>
        <begin position="224"/>
        <end position="280"/>
    </location>
</feature>
<dbReference type="PANTHER" id="PTHR36223:SF1">
    <property type="entry name" value="TRANSCRIPTION ELONGATION FACTOR EAF N-TERMINAL DOMAIN-CONTAINING PROTEIN"/>
    <property type="match status" value="1"/>
</dbReference>
<dbReference type="Proteomes" id="UP000321518">
    <property type="component" value="Unassembled WGS sequence"/>
</dbReference>
<protein>
    <recommendedName>
        <fullName evidence="2">DUF7918 domain-containing protein</fullName>
    </recommendedName>
</protein>
<dbReference type="EMBL" id="BJWK01000001">
    <property type="protein sequence ID" value="GEM06187.1"/>
    <property type="molecule type" value="Genomic_DNA"/>
</dbReference>
<name>A0A511K7B3_RHOTO</name>